<dbReference type="GO" id="GO:0005524">
    <property type="term" value="F:ATP binding"/>
    <property type="evidence" value="ECO:0007669"/>
    <property type="project" value="UniProtKB-KW"/>
</dbReference>
<dbReference type="HAMAP" id="MF_00144">
    <property type="entry name" value="tRNA_thiouridyl_MnmA"/>
    <property type="match status" value="1"/>
</dbReference>
<name>L0KCC5_HALHC</name>
<keyword evidence="3 11" id="KW-0808">Transferase</keyword>
<dbReference type="PANTHER" id="PTHR11933:SF5">
    <property type="entry name" value="MITOCHONDRIAL TRNA-SPECIFIC 2-THIOURIDYLASE 1"/>
    <property type="match status" value="1"/>
</dbReference>
<evidence type="ECO:0000256" key="3">
    <source>
        <dbReference type="ARBA" id="ARBA00022679"/>
    </source>
</evidence>
<keyword evidence="7 11" id="KW-0694">RNA-binding</keyword>
<accession>L0KCC5</accession>
<evidence type="ECO:0000256" key="8">
    <source>
        <dbReference type="ARBA" id="ARBA00023157"/>
    </source>
</evidence>
<dbReference type="Gene3D" id="3.40.50.620">
    <property type="entry name" value="HUPs"/>
    <property type="match status" value="1"/>
</dbReference>
<feature type="active site" description="Nucleophile" evidence="11">
    <location>
        <position position="105"/>
    </location>
</feature>
<gene>
    <name evidence="11" type="primary">mnmA</name>
    <name evidence="14" type="ordered locus">Halha_1815</name>
</gene>
<evidence type="ECO:0000256" key="10">
    <source>
        <dbReference type="ARBA" id="ARBA00056575"/>
    </source>
</evidence>
<feature type="site" description="Interaction with tRNA" evidence="11">
    <location>
        <position position="130"/>
    </location>
</feature>
<evidence type="ECO:0000256" key="1">
    <source>
        <dbReference type="ARBA" id="ARBA00022490"/>
    </source>
</evidence>
<feature type="binding site" evidence="11">
    <location>
        <begin position="10"/>
        <end position="17"/>
    </location>
    <ligand>
        <name>ATP</name>
        <dbReference type="ChEBI" id="CHEBI:30616"/>
    </ligand>
</feature>
<dbReference type="Gene3D" id="2.40.30.10">
    <property type="entry name" value="Translation factors"/>
    <property type="match status" value="1"/>
</dbReference>
<comment type="function">
    <text evidence="10 11">Catalyzes the 2-thiolation of uridine at the wobble position (U34) of tRNA, leading to the formation of s(2)U34.</text>
</comment>
<dbReference type="InterPro" id="IPR014729">
    <property type="entry name" value="Rossmann-like_a/b/a_fold"/>
</dbReference>
<dbReference type="Pfam" id="PF20258">
    <property type="entry name" value="tRNA_Me_trans_C"/>
    <property type="match status" value="1"/>
</dbReference>
<comment type="caution">
    <text evidence="11">Lacks conserved residue(s) required for the propagation of feature annotation.</text>
</comment>
<keyword evidence="2 11" id="KW-0820">tRNA-binding</keyword>
<feature type="binding site" evidence="11">
    <location>
        <position position="36"/>
    </location>
    <ligand>
        <name>ATP</name>
        <dbReference type="ChEBI" id="CHEBI:30616"/>
    </ligand>
</feature>
<dbReference type="FunFam" id="3.40.50.620:FF:000115">
    <property type="entry name" value="tRNA-specific 2-thiouridylase MnmA"/>
    <property type="match status" value="1"/>
</dbReference>
<dbReference type="InterPro" id="IPR046884">
    <property type="entry name" value="MnmA-like_central"/>
</dbReference>
<dbReference type="InterPro" id="IPR004506">
    <property type="entry name" value="MnmA-like"/>
</dbReference>
<keyword evidence="6 11" id="KW-0067">ATP-binding</keyword>
<dbReference type="GO" id="GO:0008168">
    <property type="term" value="F:methyltransferase activity"/>
    <property type="evidence" value="ECO:0007669"/>
    <property type="project" value="UniProtKB-KW"/>
</dbReference>
<dbReference type="KEGG" id="hhl:Halha_1815"/>
<dbReference type="RefSeq" id="WP_015327444.1">
    <property type="nucleotide sequence ID" value="NC_019978.1"/>
</dbReference>
<evidence type="ECO:0000256" key="9">
    <source>
        <dbReference type="ARBA" id="ARBA00051542"/>
    </source>
</evidence>
<evidence type="ECO:0000256" key="2">
    <source>
        <dbReference type="ARBA" id="ARBA00022555"/>
    </source>
</evidence>
<feature type="active site" description="Cysteine persulfide intermediate" evidence="11">
    <location>
        <position position="202"/>
    </location>
</feature>
<keyword evidence="1 11" id="KW-0963">Cytoplasm</keyword>
<feature type="domain" description="tRNA-specific 2-thiouridylase MnmA-like central" evidence="13">
    <location>
        <begin position="212"/>
        <end position="275"/>
    </location>
</feature>
<dbReference type="NCBIfam" id="TIGR00420">
    <property type="entry name" value="trmU"/>
    <property type="match status" value="1"/>
</dbReference>
<dbReference type="CDD" id="cd01998">
    <property type="entry name" value="MnmA_TRMU-like"/>
    <property type="match status" value="1"/>
</dbReference>
<dbReference type="HOGENOM" id="CLU_035188_0_0_9"/>
<feature type="region of interest" description="Interaction with tRNA" evidence="11">
    <location>
        <begin position="151"/>
        <end position="153"/>
    </location>
</feature>
<dbReference type="STRING" id="748449.Halha_1815"/>
<evidence type="ECO:0000313" key="14">
    <source>
        <dbReference type="EMBL" id="AGB41728.1"/>
    </source>
</evidence>
<dbReference type="GO" id="GO:0005737">
    <property type="term" value="C:cytoplasm"/>
    <property type="evidence" value="ECO:0007669"/>
    <property type="project" value="UniProtKB-SubCell"/>
</dbReference>
<evidence type="ECO:0000259" key="12">
    <source>
        <dbReference type="Pfam" id="PF20258"/>
    </source>
</evidence>
<evidence type="ECO:0000256" key="11">
    <source>
        <dbReference type="HAMAP-Rule" id="MF_00144"/>
    </source>
</evidence>
<dbReference type="InterPro" id="IPR023382">
    <property type="entry name" value="MnmA-like_central_sf"/>
</dbReference>
<evidence type="ECO:0000256" key="7">
    <source>
        <dbReference type="ARBA" id="ARBA00022884"/>
    </source>
</evidence>
<keyword evidence="4 11" id="KW-0819">tRNA processing</keyword>
<evidence type="ECO:0000313" key="15">
    <source>
        <dbReference type="Proteomes" id="UP000010880"/>
    </source>
</evidence>
<feature type="site" description="Interaction with tRNA" evidence="11">
    <location>
        <position position="340"/>
    </location>
</feature>
<comment type="catalytic activity">
    <reaction evidence="9 11">
        <text>S-sulfanyl-L-cysteinyl-[protein] + uridine(34) in tRNA + AH2 + ATP = 2-thiouridine(34) in tRNA + L-cysteinyl-[protein] + A + AMP + diphosphate + H(+)</text>
        <dbReference type="Rhea" id="RHEA:47032"/>
        <dbReference type="Rhea" id="RHEA-COMP:10131"/>
        <dbReference type="Rhea" id="RHEA-COMP:11726"/>
        <dbReference type="Rhea" id="RHEA-COMP:11727"/>
        <dbReference type="Rhea" id="RHEA-COMP:11728"/>
        <dbReference type="ChEBI" id="CHEBI:13193"/>
        <dbReference type="ChEBI" id="CHEBI:15378"/>
        <dbReference type="ChEBI" id="CHEBI:17499"/>
        <dbReference type="ChEBI" id="CHEBI:29950"/>
        <dbReference type="ChEBI" id="CHEBI:30616"/>
        <dbReference type="ChEBI" id="CHEBI:33019"/>
        <dbReference type="ChEBI" id="CHEBI:61963"/>
        <dbReference type="ChEBI" id="CHEBI:65315"/>
        <dbReference type="ChEBI" id="CHEBI:87170"/>
        <dbReference type="ChEBI" id="CHEBI:456215"/>
        <dbReference type="EC" id="2.8.1.13"/>
    </reaction>
</comment>
<dbReference type="AlphaFoldDB" id="L0KCC5"/>
<keyword evidence="15" id="KW-1185">Reference proteome</keyword>
<dbReference type="NCBIfam" id="NF001138">
    <property type="entry name" value="PRK00143.1"/>
    <property type="match status" value="1"/>
</dbReference>
<organism evidence="14 15">
    <name type="scientific">Halobacteroides halobius (strain ATCC 35273 / DSM 5150 / MD-1)</name>
    <dbReference type="NCBI Taxonomy" id="748449"/>
    <lineage>
        <taxon>Bacteria</taxon>
        <taxon>Bacillati</taxon>
        <taxon>Bacillota</taxon>
        <taxon>Clostridia</taxon>
        <taxon>Halanaerobiales</taxon>
        <taxon>Halobacteroidaceae</taxon>
        <taxon>Halobacteroides</taxon>
    </lineage>
</organism>
<protein>
    <recommendedName>
        <fullName evidence="11">tRNA-specific 2-thiouridylase MnmA</fullName>
        <ecNumber evidence="11">2.8.1.13</ecNumber>
    </recommendedName>
</protein>
<reference evidence="15" key="1">
    <citation type="submission" date="2012-02" db="EMBL/GenBank/DDBJ databases">
        <title>The complete genome of Halobacteroides halobius DSM 5150.</title>
        <authorList>
            <person name="Lucas S."/>
            <person name="Copeland A."/>
            <person name="Lapidus A."/>
            <person name="Glavina del Rio T."/>
            <person name="Dalin E."/>
            <person name="Tice H."/>
            <person name="Bruce D."/>
            <person name="Goodwin L."/>
            <person name="Pitluck S."/>
            <person name="Peters L."/>
            <person name="Mikhailova N."/>
            <person name="Gu W."/>
            <person name="Kyrpides N."/>
            <person name="Mavromatis K."/>
            <person name="Ivanova N."/>
            <person name="Brettin T."/>
            <person name="Detter J.C."/>
            <person name="Han C."/>
            <person name="Larimer F."/>
            <person name="Land M."/>
            <person name="Hauser L."/>
            <person name="Markowitz V."/>
            <person name="Cheng J.-F."/>
            <person name="Hugenholtz P."/>
            <person name="Woyke T."/>
            <person name="Wu D."/>
            <person name="Tindall B."/>
            <person name="Pomrenke H."/>
            <person name="Brambilla E."/>
            <person name="Klenk H.-P."/>
            <person name="Eisen J.A."/>
        </authorList>
    </citation>
    <scope>NUCLEOTIDE SEQUENCE [LARGE SCALE GENOMIC DNA]</scope>
    <source>
        <strain evidence="15">ATCC 35273 / DSM 5150 / MD-1</strain>
    </source>
</reference>
<feature type="region of interest" description="Interaction with tRNA" evidence="11">
    <location>
        <begin position="308"/>
        <end position="309"/>
    </location>
</feature>
<feature type="disulfide bond" description="Alternate" evidence="11">
    <location>
        <begin position="105"/>
        <end position="202"/>
    </location>
</feature>
<dbReference type="eggNOG" id="COG0482">
    <property type="taxonomic scope" value="Bacteria"/>
</dbReference>
<evidence type="ECO:0000259" key="13">
    <source>
        <dbReference type="Pfam" id="PF20259"/>
    </source>
</evidence>
<evidence type="ECO:0000256" key="5">
    <source>
        <dbReference type="ARBA" id="ARBA00022741"/>
    </source>
</evidence>
<dbReference type="EMBL" id="CP003359">
    <property type="protein sequence ID" value="AGB41728.1"/>
    <property type="molecule type" value="Genomic_DNA"/>
</dbReference>
<feature type="binding site" evidence="11">
    <location>
        <position position="129"/>
    </location>
    <ligand>
        <name>ATP</name>
        <dbReference type="ChEBI" id="CHEBI:30616"/>
    </ligand>
</feature>
<dbReference type="FunFam" id="2.40.30.10:FF:000023">
    <property type="entry name" value="tRNA-specific 2-thiouridylase MnmA"/>
    <property type="match status" value="1"/>
</dbReference>
<dbReference type="InterPro" id="IPR046885">
    <property type="entry name" value="MnmA-like_C"/>
</dbReference>
<dbReference type="PANTHER" id="PTHR11933">
    <property type="entry name" value="TRNA 5-METHYLAMINOMETHYL-2-THIOURIDYLATE -METHYLTRANSFERASE"/>
    <property type="match status" value="1"/>
</dbReference>
<dbReference type="GO" id="GO:0032259">
    <property type="term" value="P:methylation"/>
    <property type="evidence" value="ECO:0007669"/>
    <property type="project" value="UniProtKB-KW"/>
</dbReference>
<comment type="similarity">
    <text evidence="11">Belongs to the MnmA/TRMU family.</text>
</comment>
<dbReference type="GO" id="GO:0103016">
    <property type="term" value="F:tRNA-uridine 2-sulfurtransferase activity"/>
    <property type="evidence" value="ECO:0007669"/>
    <property type="project" value="UniProtKB-EC"/>
</dbReference>
<evidence type="ECO:0000256" key="4">
    <source>
        <dbReference type="ARBA" id="ARBA00022694"/>
    </source>
</evidence>
<dbReference type="FunFam" id="2.30.30.280:FF:000001">
    <property type="entry name" value="tRNA-specific 2-thiouridylase MnmA"/>
    <property type="match status" value="1"/>
</dbReference>
<evidence type="ECO:0000256" key="6">
    <source>
        <dbReference type="ARBA" id="ARBA00022840"/>
    </source>
</evidence>
<dbReference type="GO" id="GO:0000049">
    <property type="term" value="F:tRNA binding"/>
    <property type="evidence" value="ECO:0007669"/>
    <property type="project" value="UniProtKB-KW"/>
</dbReference>
<dbReference type="OrthoDB" id="9800696at2"/>
<dbReference type="PATRIC" id="fig|748449.3.peg.1746"/>
<dbReference type="Pfam" id="PF20259">
    <property type="entry name" value="tRNA_Me_trans_M"/>
    <property type="match status" value="1"/>
</dbReference>
<comment type="subcellular location">
    <subcellularLocation>
        <location evidence="11">Cytoplasm</location>
    </subcellularLocation>
</comment>
<keyword evidence="8 11" id="KW-1015">Disulfide bond</keyword>
<dbReference type="Pfam" id="PF03054">
    <property type="entry name" value="tRNA_Me_trans"/>
    <property type="match status" value="1"/>
</dbReference>
<dbReference type="GO" id="GO:0002143">
    <property type="term" value="P:tRNA wobble position uridine thiolation"/>
    <property type="evidence" value="ECO:0007669"/>
    <property type="project" value="TreeGrafter"/>
</dbReference>
<sequence length="358" mass="40511">MLDENKVVVAMSGGVDSSLTAALLKEQGYDVIGITMQIWPSDEAPEDNEGGCCSLSAVNDARRVAHKLDIPFYVVNFQDSFEETVINNFKNEYAQARTPNPCVVCNKEIKFEAFLRKAKELGAYYMATGHYAKIERTAERNLLKRATDPKKDQTYMLYNLTQEQLEHTLFPLANYKKTKTRKLAKEYGLKRVYNKPDSQEICFIPDDDYPRFLKEHYPDIIEPGPILDLEGNKLGEHDGLPFYTIGQRKGLGLETHKRWYVVELDADNNAVIVGDNEDVFAKELIAKDLNWIATAKLTEPKEVDAKIRYNAPAAKATIYPIEDKVKVVFKEKQRAITPGQSIVFYDGDLVVGGGLIKE</sequence>
<proteinExistence type="inferred from homology"/>
<keyword evidence="14" id="KW-0489">Methyltransferase</keyword>
<dbReference type="Proteomes" id="UP000010880">
    <property type="component" value="Chromosome"/>
</dbReference>
<dbReference type="Gene3D" id="2.30.30.280">
    <property type="entry name" value="Adenine nucleotide alpha hydrolases-like domains"/>
    <property type="match status" value="1"/>
</dbReference>
<dbReference type="EC" id="2.8.1.13" evidence="11"/>
<dbReference type="SUPFAM" id="SSF52402">
    <property type="entry name" value="Adenine nucleotide alpha hydrolases-like"/>
    <property type="match status" value="1"/>
</dbReference>
<keyword evidence="5 11" id="KW-0547">Nucleotide-binding</keyword>
<feature type="domain" description="tRNA-specific 2-thiouridylase MnmA-like C-terminal" evidence="12">
    <location>
        <begin position="282"/>
        <end position="356"/>
    </location>
</feature>